<evidence type="ECO:0000313" key="1">
    <source>
        <dbReference type="EMBL" id="QIZ08969.1"/>
    </source>
</evidence>
<dbReference type="EMBL" id="CP051128">
    <property type="protein sequence ID" value="QIZ08969.1"/>
    <property type="molecule type" value="Genomic_DNA"/>
</dbReference>
<dbReference type="Proteomes" id="UP000501868">
    <property type="component" value="Chromosome"/>
</dbReference>
<reference evidence="1 2" key="2">
    <citation type="submission" date="2020-04" db="EMBL/GenBank/DDBJ databases">
        <authorList>
            <person name="Fomenkov A."/>
            <person name="Anton B.P."/>
            <person name="Roberts R.J."/>
        </authorList>
    </citation>
    <scope>NUCLEOTIDE SEQUENCE [LARGE SCALE GENOMIC DNA]</scope>
    <source>
        <strain evidence="1 2">S2</strain>
    </source>
</reference>
<proteinExistence type="predicted"/>
<name>A0A6H1P5X5_PRIMG</name>
<accession>A0A6H1P5X5</accession>
<organism evidence="1 2">
    <name type="scientific">Priestia megaterium</name>
    <name type="common">Bacillus megaterium</name>
    <dbReference type="NCBI Taxonomy" id="1404"/>
    <lineage>
        <taxon>Bacteria</taxon>
        <taxon>Bacillati</taxon>
        <taxon>Bacillota</taxon>
        <taxon>Bacilli</taxon>
        <taxon>Bacillales</taxon>
        <taxon>Bacillaceae</taxon>
        <taxon>Priestia</taxon>
    </lineage>
</organism>
<keyword evidence="1" id="KW-0808">Transferase</keyword>
<dbReference type="AlphaFoldDB" id="A0A6H1P5X5"/>
<dbReference type="GO" id="GO:0008483">
    <property type="term" value="F:transaminase activity"/>
    <property type="evidence" value="ECO:0007669"/>
    <property type="project" value="UniProtKB-KW"/>
</dbReference>
<gene>
    <name evidence="1" type="ORF">HFZ78_21580</name>
</gene>
<sequence>MLKDQIKQYISEQQNNSNGNSITIFKEEKDYLEKNQLGDNIQFSEKDVSVRFADAYIERCDKETENMLKNESTSFLTQPLDYLKMHKNEFIYLESNWFDLIGVEAVSIEADDVFGTYDVMLGLKLQKKFEKALKENLNTQLHGDEAKFDLMFSLEDGLWNLNFALNYVEGFNEEISIGEAFQLIYRFLFQLVEAVEGERK</sequence>
<protein>
    <submittedName>
        <fullName evidence="1">Branched-chain amino acid aminotransferase</fullName>
    </submittedName>
</protein>
<reference evidence="1 2" key="1">
    <citation type="submission" date="2020-04" db="EMBL/GenBank/DDBJ databases">
        <title>Genome-Wide Identification of 5-Methylcytosine Sites in Bacterial Genomes By High-Throughput Sequencing of MspJI Restriction Fragments.</title>
        <authorList>
            <person name="Wu V."/>
        </authorList>
    </citation>
    <scope>NUCLEOTIDE SEQUENCE [LARGE SCALE GENOMIC DNA]</scope>
    <source>
        <strain evidence="1 2">S2</strain>
    </source>
</reference>
<keyword evidence="1" id="KW-0032">Aminotransferase</keyword>
<evidence type="ECO:0000313" key="2">
    <source>
        <dbReference type="Proteomes" id="UP000501868"/>
    </source>
</evidence>